<dbReference type="STRING" id="2309.CF15_03720"/>
<protein>
    <submittedName>
        <fullName evidence="1">Uncharacterized protein</fullName>
    </submittedName>
</protein>
<sequence>MVDEILRRPDPSGRYVIVVRRTSTSWEELKKLLKGYGLEVEEAGDVVILRTRSRRIAREVALQALKMGILDSG</sequence>
<proteinExistence type="predicted"/>
<gene>
    <name evidence="1" type="ORF">CF15_03720</name>
</gene>
<name>A0A0V8RV32_PYROC</name>
<accession>A0A0V8RV32</accession>
<evidence type="ECO:0000313" key="1">
    <source>
        <dbReference type="EMBL" id="KSW11915.1"/>
    </source>
</evidence>
<dbReference type="AlphaFoldDB" id="A0A0V8RV32"/>
<comment type="caution">
    <text evidence="1">The sequence shown here is derived from an EMBL/GenBank/DDBJ whole genome shotgun (WGS) entry which is preliminary data.</text>
</comment>
<dbReference type="EMBL" id="LNTB01000001">
    <property type="protein sequence ID" value="KSW11915.1"/>
    <property type="molecule type" value="Genomic_DNA"/>
</dbReference>
<keyword evidence="2" id="KW-1185">Reference proteome</keyword>
<organism evidence="1 2">
    <name type="scientific">Pyrodictium occultum</name>
    <dbReference type="NCBI Taxonomy" id="2309"/>
    <lineage>
        <taxon>Archaea</taxon>
        <taxon>Thermoproteota</taxon>
        <taxon>Thermoprotei</taxon>
        <taxon>Desulfurococcales</taxon>
        <taxon>Pyrodictiaceae</taxon>
        <taxon>Pyrodictium</taxon>
    </lineage>
</organism>
<reference evidence="1 2" key="1">
    <citation type="submission" date="2015-11" db="EMBL/GenBank/DDBJ databases">
        <title>Genome sequence of Pyrodictium occultum PL-19, a marine hyperthermophilic archaeon isolated from Volcano, Italy.</title>
        <authorList>
            <person name="Utturkar S."/>
            <person name="Huber H."/>
            <person name="Leptihn S."/>
            <person name="Brown S."/>
            <person name="Stetter K.O."/>
            <person name="Podar M."/>
        </authorList>
    </citation>
    <scope>NUCLEOTIDE SEQUENCE [LARGE SCALE GENOMIC DNA]</scope>
    <source>
        <strain evidence="1 2">PL-19</strain>
    </source>
</reference>
<dbReference type="Proteomes" id="UP000053352">
    <property type="component" value="Unassembled WGS sequence"/>
</dbReference>
<evidence type="ECO:0000313" key="2">
    <source>
        <dbReference type="Proteomes" id="UP000053352"/>
    </source>
</evidence>